<reference evidence="4 5" key="1">
    <citation type="journal article" date="2019" name="Sci. Rep.">
        <title>Nanopore sequencing improves the draft genome of the human pathogenic amoeba Naegleria fowleri.</title>
        <authorList>
            <person name="Liechti N."/>
            <person name="Schurch N."/>
            <person name="Bruggmann R."/>
            <person name="Wittwer M."/>
        </authorList>
    </citation>
    <scope>NUCLEOTIDE SEQUENCE [LARGE SCALE GENOMIC DNA]</scope>
    <source>
        <strain evidence="4 5">ATCC 30894</strain>
    </source>
</reference>
<gene>
    <name evidence="4" type="ORF">FDP41_009570</name>
    <name evidence="3" type="ORF">FDP41_009589</name>
</gene>
<accession>A0A6A5BAV7</accession>
<dbReference type="OrthoDB" id="10549137at2759"/>
<feature type="transmembrane region" description="Helical" evidence="2">
    <location>
        <begin position="174"/>
        <end position="197"/>
    </location>
</feature>
<dbReference type="Proteomes" id="UP000444721">
    <property type="component" value="Unassembled WGS sequence"/>
</dbReference>
<evidence type="ECO:0000313" key="3">
    <source>
        <dbReference type="EMBL" id="KAF0971893.1"/>
    </source>
</evidence>
<dbReference type="VEuPathDB" id="AmoebaDB:FDP41_009589"/>
<evidence type="ECO:0000256" key="1">
    <source>
        <dbReference type="SAM" id="MobiDB-lite"/>
    </source>
</evidence>
<dbReference type="EMBL" id="VFQX01000071">
    <property type="protein sequence ID" value="KAF0972162.1"/>
    <property type="molecule type" value="Genomic_DNA"/>
</dbReference>
<evidence type="ECO:0000313" key="4">
    <source>
        <dbReference type="EMBL" id="KAF0972162.1"/>
    </source>
</evidence>
<dbReference type="GeneID" id="68116786"/>
<keyword evidence="2" id="KW-0472">Membrane</keyword>
<protein>
    <submittedName>
        <fullName evidence="4">Uncharacterized protein</fullName>
    </submittedName>
</protein>
<keyword evidence="2" id="KW-0812">Transmembrane</keyword>
<dbReference type="AlphaFoldDB" id="A0A6A5BAV7"/>
<keyword evidence="2" id="KW-1133">Transmembrane helix</keyword>
<evidence type="ECO:0000256" key="2">
    <source>
        <dbReference type="SAM" id="Phobius"/>
    </source>
</evidence>
<keyword evidence="5" id="KW-1185">Reference proteome</keyword>
<sequence>MVEGSIGELVPPLHEIVLPGASANSRTISSLLMERKDQIMIHAYNFTLNHEYMYSSFLSGNESTLYIIHMNSSTSQITVSLDIVLKSNNNRNCSLWIGNGNQPPIPHRAFESRLHHKHSAFRLSAPNVNDASTALTTVFVLVANESPTSSATSSLVEFGLTITISQFALRGGTIAFLVLLGIVVIGIALLLVVVALVHCTSKRVQVLETHNQQQQEDSRNKIEMTPIHYQKMTDEEEV</sequence>
<dbReference type="VEuPathDB" id="AmoebaDB:NF0050330"/>
<comment type="caution">
    <text evidence="4">The sequence shown here is derived from an EMBL/GenBank/DDBJ whole genome shotgun (WGS) entry which is preliminary data.</text>
</comment>
<dbReference type="VEuPathDB" id="AmoebaDB:FDP41_009570"/>
<dbReference type="RefSeq" id="XP_044556877.1">
    <property type="nucleotide sequence ID" value="XM_044713543.1"/>
</dbReference>
<name>A0A6A5BAV7_NAEFO</name>
<organism evidence="4 5">
    <name type="scientific">Naegleria fowleri</name>
    <name type="common">Brain eating amoeba</name>
    <dbReference type="NCBI Taxonomy" id="5763"/>
    <lineage>
        <taxon>Eukaryota</taxon>
        <taxon>Discoba</taxon>
        <taxon>Heterolobosea</taxon>
        <taxon>Tetramitia</taxon>
        <taxon>Eutetramitia</taxon>
        <taxon>Vahlkampfiidae</taxon>
        <taxon>Naegleria</taxon>
    </lineage>
</organism>
<evidence type="ECO:0000313" key="5">
    <source>
        <dbReference type="Proteomes" id="UP000444721"/>
    </source>
</evidence>
<feature type="region of interest" description="Disordered" evidence="1">
    <location>
        <begin position="207"/>
        <end position="226"/>
    </location>
</feature>
<proteinExistence type="predicted"/>
<dbReference type="OMA" id="FCIELNS"/>
<dbReference type="VEuPathDB" id="AmoebaDB:NfTy_086690"/>
<dbReference type="EMBL" id="VFQX01000072">
    <property type="protein sequence ID" value="KAF0971893.1"/>
    <property type="molecule type" value="Genomic_DNA"/>
</dbReference>